<dbReference type="InterPro" id="IPR044644">
    <property type="entry name" value="DinF-like"/>
</dbReference>
<name>A0AAF0XU81_DAUCS</name>
<evidence type="ECO:0000256" key="2">
    <source>
        <dbReference type="ARBA" id="ARBA00010199"/>
    </source>
</evidence>
<evidence type="ECO:0000256" key="3">
    <source>
        <dbReference type="ARBA" id="ARBA00022692"/>
    </source>
</evidence>
<gene>
    <name evidence="6" type="ORF">DCAR_0933960</name>
</gene>
<accession>A0AAF0XU81</accession>
<evidence type="ECO:0000256" key="5">
    <source>
        <dbReference type="ARBA" id="ARBA00023136"/>
    </source>
</evidence>
<evidence type="ECO:0000313" key="7">
    <source>
        <dbReference type="Proteomes" id="UP000077755"/>
    </source>
</evidence>
<keyword evidence="7" id="KW-1185">Reference proteome</keyword>
<dbReference type="EMBL" id="CP093351">
    <property type="protein sequence ID" value="WOH14441.1"/>
    <property type="molecule type" value="Genomic_DNA"/>
</dbReference>
<protein>
    <submittedName>
        <fullName evidence="6">Uncharacterized protein</fullName>
    </submittedName>
</protein>
<comment type="subcellular location">
    <subcellularLocation>
        <location evidence="1">Membrane</location>
        <topology evidence="1">Multi-pass membrane protein</topology>
    </subcellularLocation>
</comment>
<evidence type="ECO:0000313" key="6">
    <source>
        <dbReference type="EMBL" id="WOH14441.1"/>
    </source>
</evidence>
<reference evidence="6" key="2">
    <citation type="submission" date="2022-03" db="EMBL/GenBank/DDBJ databases">
        <title>Draft title - Genomic analysis of global carrot germplasm unveils the trajectory of domestication and the origin of high carotenoid orange carrot.</title>
        <authorList>
            <person name="Iorizzo M."/>
            <person name="Ellison S."/>
            <person name="Senalik D."/>
            <person name="Macko-Podgorni A."/>
            <person name="Grzebelus D."/>
            <person name="Bostan H."/>
            <person name="Rolling W."/>
            <person name="Curaba J."/>
            <person name="Simon P."/>
        </authorList>
    </citation>
    <scope>NUCLEOTIDE SEQUENCE</scope>
    <source>
        <tissue evidence="6">Leaf</tissue>
    </source>
</reference>
<dbReference type="PANTHER" id="PTHR42893:SF46">
    <property type="entry name" value="PROTEIN DETOXIFICATION 44, CHLOROPLASTIC"/>
    <property type="match status" value="1"/>
</dbReference>
<keyword evidence="4" id="KW-1133">Transmembrane helix</keyword>
<keyword evidence="5" id="KW-0472">Membrane</keyword>
<dbReference type="PANTHER" id="PTHR42893">
    <property type="entry name" value="PROTEIN DETOXIFICATION 44, CHLOROPLASTIC-RELATED"/>
    <property type="match status" value="1"/>
</dbReference>
<evidence type="ECO:0000256" key="4">
    <source>
        <dbReference type="ARBA" id="ARBA00022989"/>
    </source>
</evidence>
<dbReference type="AlphaFoldDB" id="A0AAF0XU81"/>
<proteinExistence type="inferred from homology"/>
<evidence type="ECO:0000256" key="1">
    <source>
        <dbReference type="ARBA" id="ARBA00004141"/>
    </source>
</evidence>
<reference evidence="6" key="1">
    <citation type="journal article" date="2016" name="Nat. Genet.">
        <title>A high-quality carrot genome assembly provides new insights into carotenoid accumulation and asterid genome evolution.</title>
        <authorList>
            <person name="Iorizzo M."/>
            <person name="Ellison S."/>
            <person name="Senalik D."/>
            <person name="Zeng P."/>
            <person name="Satapoomin P."/>
            <person name="Huang J."/>
            <person name="Bowman M."/>
            <person name="Iovene M."/>
            <person name="Sanseverino W."/>
            <person name="Cavagnaro P."/>
            <person name="Yildiz M."/>
            <person name="Macko-Podgorni A."/>
            <person name="Moranska E."/>
            <person name="Grzebelus E."/>
            <person name="Grzebelus D."/>
            <person name="Ashrafi H."/>
            <person name="Zheng Z."/>
            <person name="Cheng S."/>
            <person name="Spooner D."/>
            <person name="Van Deynze A."/>
            <person name="Simon P."/>
        </authorList>
    </citation>
    <scope>NUCLEOTIDE SEQUENCE</scope>
    <source>
        <tissue evidence="6">Leaf</tissue>
    </source>
</reference>
<sequence length="150" mass="16146">MTAVCNAVSLSLSPCLRKSRKEVSGNCSLAASMMISATWHLRQWQHHTKHLIPVEPAVVGVLASVFNLVSKLFNVPLLNFTTAFVAEEKASLTKDGDYKSIYSDQNGLQRKKVLPSVSTSLVLAAVIGVAEASSTNALCALVHYLIKGSF</sequence>
<keyword evidence="3" id="KW-0812">Transmembrane</keyword>
<dbReference type="GO" id="GO:0016020">
    <property type="term" value="C:membrane"/>
    <property type="evidence" value="ECO:0007669"/>
    <property type="project" value="UniProtKB-SubCell"/>
</dbReference>
<comment type="similarity">
    <text evidence="2">Belongs to the multi antimicrobial extrusion (MATE) (TC 2.A.66.1) family.</text>
</comment>
<organism evidence="6 7">
    <name type="scientific">Daucus carota subsp. sativus</name>
    <name type="common">Carrot</name>
    <dbReference type="NCBI Taxonomy" id="79200"/>
    <lineage>
        <taxon>Eukaryota</taxon>
        <taxon>Viridiplantae</taxon>
        <taxon>Streptophyta</taxon>
        <taxon>Embryophyta</taxon>
        <taxon>Tracheophyta</taxon>
        <taxon>Spermatophyta</taxon>
        <taxon>Magnoliopsida</taxon>
        <taxon>eudicotyledons</taxon>
        <taxon>Gunneridae</taxon>
        <taxon>Pentapetalae</taxon>
        <taxon>asterids</taxon>
        <taxon>campanulids</taxon>
        <taxon>Apiales</taxon>
        <taxon>Apiaceae</taxon>
        <taxon>Apioideae</taxon>
        <taxon>Scandiceae</taxon>
        <taxon>Daucinae</taxon>
        <taxon>Daucus</taxon>
        <taxon>Daucus sect. Daucus</taxon>
    </lineage>
</organism>
<dbReference type="Proteomes" id="UP000077755">
    <property type="component" value="Chromosome 9"/>
</dbReference>